<dbReference type="GO" id="GO:0016757">
    <property type="term" value="F:glycosyltransferase activity"/>
    <property type="evidence" value="ECO:0007669"/>
    <property type="project" value="InterPro"/>
</dbReference>
<dbReference type="SUPFAM" id="SSF53756">
    <property type="entry name" value="UDP-Glycosyltransferase/glycogen phosphorylase"/>
    <property type="match status" value="1"/>
</dbReference>
<accession>A0A3D9D5I5</accession>
<protein>
    <submittedName>
        <fullName evidence="3">Glycosyltransferase</fullName>
    </submittedName>
</protein>
<dbReference type="PANTHER" id="PTHR12526">
    <property type="entry name" value="GLYCOSYLTRANSFERASE"/>
    <property type="match status" value="1"/>
</dbReference>
<keyword evidence="4" id="KW-1185">Reference proteome</keyword>
<dbReference type="InterPro" id="IPR001296">
    <property type="entry name" value="Glyco_trans_1"/>
</dbReference>
<reference evidence="3 4" key="1">
    <citation type="journal article" date="2006" name="Int. J. Syst. Evol. Microbiol.">
        <title>Chryseobacterium hispanicum sp. nov., isolated from the drinking water distribution system of Sevilla, Spain.</title>
        <authorList>
            <person name="Gallego V."/>
            <person name="Garcia M.T."/>
            <person name="Ventosa A."/>
        </authorList>
    </citation>
    <scope>NUCLEOTIDE SEQUENCE [LARGE SCALE GENOMIC DNA]</scope>
    <source>
        <strain evidence="3 4">KCTC 22104</strain>
    </source>
</reference>
<dbReference type="AlphaFoldDB" id="A0A3D9D5I5"/>
<evidence type="ECO:0000313" key="4">
    <source>
        <dbReference type="Proteomes" id="UP000256326"/>
    </source>
</evidence>
<dbReference type="InterPro" id="IPR028098">
    <property type="entry name" value="Glyco_trans_4-like_N"/>
</dbReference>
<keyword evidence="3" id="KW-0808">Transferase</keyword>
<evidence type="ECO:0000313" key="3">
    <source>
        <dbReference type="EMBL" id="REC73255.1"/>
    </source>
</evidence>
<feature type="domain" description="Glycosyl transferase family 1" evidence="1">
    <location>
        <begin position="184"/>
        <end position="337"/>
    </location>
</feature>
<proteinExistence type="predicted"/>
<dbReference type="Pfam" id="PF13439">
    <property type="entry name" value="Glyco_transf_4"/>
    <property type="match status" value="1"/>
</dbReference>
<dbReference type="Gene3D" id="3.40.50.2000">
    <property type="entry name" value="Glycogen Phosphorylase B"/>
    <property type="match status" value="2"/>
</dbReference>
<dbReference type="OrthoDB" id="7560678at2"/>
<name>A0A3D9D5I5_9FLAO</name>
<gene>
    <name evidence="3" type="ORF">DRF58_00435</name>
</gene>
<evidence type="ECO:0000259" key="1">
    <source>
        <dbReference type="Pfam" id="PF00534"/>
    </source>
</evidence>
<evidence type="ECO:0000259" key="2">
    <source>
        <dbReference type="Pfam" id="PF13439"/>
    </source>
</evidence>
<dbReference type="PANTHER" id="PTHR12526:SF630">
    <property type="entry name" value="GLYCOSYLTRANSFERASE"/>
    <property type="match status" value="1"/>
</dbReference>
<dbReference type="RefSeq" id="WP_116031582.1">
    <property type="nucleotide sequence ID" value="NZ_JBHLVV010000067.1"/>
</dbReference>
<dbReference type="Pfam" id="PF00534">
    <property type="entry name" value="Glycos_transf_1"/>
    <property type="match status" value="1"/>
</dbReference>
<dbReference type="EMBL" id="QNUG01000001">
    <property type="protein sequence ID" value="REC73255.1"/>
    <property type="molecule type" value="Genomic_DNA"/>
</dbReference>
<organism evidence="3 4">
    <name type="scientific">Epilithonimonas hispanica</name>
    <dbReference type="NCBI Taxonomy" id="358687"/>
    <lineage>
        <taxon>Bacteria</taxon>
        <taxon>Pseudomonadati</taxon>
        <taxon>Bacteroidota</taxon>
        <taxon>Flavobacteriia</taxon>
        <taxon>Flavobacteriales</taxon>
        <taxon>Weeksellaceae</taxon>
        <taxon>Chryseobacterium group</taxon>
        <taxon>Epilithonimonas</taxon>
    </lineage>
</organism>
<comment type="caution">
    <text evidence="3">The sequence shown here is derived from an EMBL/GenBank/DDBJ whole genome shotgun (WGS) entry which is preliminary data.</text>
</comment>
<sequence>MKILHIDNSLGMGGAEKLILDTVPLYRKAGIEMDVLVILDDDFPFARELQKLDCCKLFILKKSKNEKDVYNPTMIFKIKKILKNYDIAHLHVFPSLYYAVFANLLNGSKTKLVLTEHNTLNRRVANKIFRPIEKFIYNNYEKVICITKEIEIKYQKYLGLSDKLMTINNGVDVKKIGKAPSHERSKFGYSAEDKLIIMVARFTDQKDQDTVIKALSLLPIAYKLILVGDGKRREELEKLALELQLLDRINFLGIRSDVYPLYKMSDIAVLCSHWEGFGLAAVEAMACGIPIIASNVDGLAQVVENAGILFDAGNSNQLAEIIFSLENNEEKYKNVVQKCVVRAEEYDIVKMVNKHIKLYESIMKIKKNN</sequence>
<dbReference type="Proteomes" id="UP000256326">
    <property type="component" value="Unassembled WGS sequence"/>
</dbReference>
<feature type="domain" description="Glycosyltransferase subfamily 4-like N-terminal" evidence="2">
    <location>
        <begin position="12"/>
        <end position="174"/>
    </location>
</feature>